<comment type="caution">
    <text evidence="2">The sequence shown here is derived from an EMBL/GenBank/DDBJ whole genome shotgun (WGS) entry which is preliminary data.</text>
</comment>
<dbReference type="Proteomes" id="UP000614714">
    <property type="component" value="Unassembled WGS sequence"/>
</dbReference>
<feature type="chain" id="PRO_5045087171" evidence="1">
    <location>
        <begin position="30"/>
        <end position="155"/>
    </location>
</feature>
<accession>A0ABS0YGS0</accession>
<sequence>MKRTKKNSSLLTVTAAVAGVTMGATIAMAAHPPIQLYTYEEVAQQMGFPKAPVMVDRTTKQGMPYSPKQTCFGDQNGVACHGTTQTGASAKLKVDYDGISKHAYHATLGYNEWMDNSKNGLFVSTGTDDLVPAGTQTGLAANKPWVQSHGHNGKW</sequence>
<evidence type="ECO:0000313" key="2">
    <source>
        <dbReference type="EMBL" id="MBJ6751528.1"/>
    </source>
</evidence>
<reference evidence="2 3" key="1">
    <citation type="submission" date="2020-12" db="EMBL/GenBank/DDBJ databases">
        <title>Geomonas sp. Red421, isolated from paddy soil.</title>
        <authorList>
            <person name="Xu Z."/>
            <person name="Zhang Z."/>
            <person name="Masuda Y."/>
            <person name="Itoh H."/>
            <person name="Senoo K."/>
        </authorList>
    </citation>
    <scope>NUCLEOTIDE SEQUENCE [LARGE SCALE GENOMIC DNA]</scope>
    <source>
        <strain evidence="2 3">Red421</strain>
    </source>
</reference>
<feature type="signal peptide" evidence="1">
    <location>
        <begin position="1"/>
        <end position="29"/>
    </location>
</feature>
<keyword evidence="1" id="KW-0732">Signal</keyword>
<organism evidence="2 3">
    <name type="scientific">Geomonas anaerohicana</name>
    <dbReference type="NCBI Taxonomy" id="2798583"/>
    <lineage>
        <taxon>Bacteria</taxon>
        <taxon>Pseudomonadati</taxon>
        <taxon>Thermodesulfobacteriota</taxon>
        <taxon>Desulfuromonadia</taxon>
        <taxon>Geobacterales</taxon>
        <taxon>Geobacteraceae</taxon>
        <taxon>Geomonas</taxon>
    </lineage>
</organism>
<dbReference type="EMBL" id="JAEMHL010000008">
    <property type="protein sequence ID" value="MBJ6751528.1"/>
    <property type="molecule type" value="Genomic_DNA"/>
</dbReference>
<evidence type="ECO:0000256" key="1">
    <source>
        <dbReference type="SAM" id="SignalP"/>
    </source>
</evidence>
<name>A0ABS0YGS0_9BACT</name>
<gene>
    <name evidence="2" type="ORF">JFN91_15035</name>
</gene>
<protein>
    <submittedName>
        <fullName evidence="2">Cytochrome C</fullName>
    </submittedName>
</protein>
<evidence type="ECO:0000313" key="3">
    <source>
        <dbReference type="Proteomes" id="UP000614714"/>
    </source>
</evidence>
<keyword evidence="3" id="KW-1185">Reference proteome</keyword>
<dbReference type="RefSeq" id="WP_199390006.1">
    <property type="nucleotide sequence ID" value="NZ_JAEMHL010000008.1"/>
</dbReference>
<proteinExistence type="predicted"/>